<dbReference type="EMBL" id="JABFAC010000013">
    <property type="protein sequence ID" value="MBA0632761.1"/>
    <property type="molecule type" value="Genomic_DNA"/>
</dbReference>
<organism evidence="1 2">
    <name type="scientific">Gossypium davidsonii</name>
    <name type="common">Davidson's cotton</name>
    <name type="synonym">Gossypium klotzschianum subsp. davidsonii</name>
    <dbReference type="NCBI Taxonomy" id="34287"/>
    <lineage>
        <taxon>Eukaryota</taxon>
        <taxon>Viridiplantae</taxon>
        <taxon>Streptophyta</taxon>
        <taxon>Embryophyta</taxon>
        <taxon>Tracheophyta</taxon>
        <taxon>Spermatophyta</taxon>
        <taxon>Magnoliopsida</taxon>
        <taxon>eudicotyledons</taxon>
        <taxon>Gunneridae</taxon>
        <taxon>Pentapetalae</taxon>
        <taxon>rosids</taxon>
        <taxon>malvids</taxon>
        <taxon>Malvales</taxon>
        <taxon>Malvaceae</taxon>
        <taxon>Malvoideae</taxon>
        <taxon>Gossypium</taxon>
    </lineage>
</organism>
<evidence type="ECO:0000313" key="2">
    <source>
        <dbReference type="Proteomes" id="UP000593561"/>
    </source>
</evidence>
<sequence length="46" mass="5118">MMAILVQTGLKKVVIGKKPREYGITGCIDGEDLIRIVEKIRNSLCD</sequence>
<dbReference type="AlphaFoldDB" id="A0A7J8T336"/>
<comment type="caution">
    <text evidence="1">The sequence shown here is derived from an EMBL/GenBank/DDBJ whole genome shotgun (WGS) entry which is preliminary data.</text>
</comment>
<accession>A0A7J8T336</accession>
<name>A0A7J8T336_GOSDV</name>
<dbReference type="Proteomes" id="UP000593561">
    <property type="component" value="Unassembled WGS sequence"/>
</dbReference>
<gene>
    <name evidence="1" type="ORF">Godav_001441</name>
</gene>
<reference evidence="1 2" key="1">
    <citation type="journal article" date="2019" name="Genome Biol. Evol.">
        <title>Insights into the evolution of the New World diploid cottons (Gossypium, subgenus Houzingenia) based on genome sequencing.</title>
        <authorList>
            <person name="Grover C.E."/>
            <person name="Arick M.A. 2nd"/>
            <person name="Thrash A."/>
            <person name="Conover J.L."/>
            <person name="Sanders W.S."/>
            <person name="Peterson D.G."/>
            <person name="Frelichowski J.E."/>
            <person name="Scheffler J.A."/>
            <person name="Scheffler B.E."/>
            <person name="Wendel J.F."/>
        </authorList>
    </citation>
    <scope>NUCLEOTIDE SEQUENCE [LARGE SCALE GENOMIC DNA]</scope>
    <source>
        <strain evidence="1">27</strain>
        <tissue evidence="1">Leaf</tissue>
    </source>
</reference>
<keyword evidence="2" id="KW-1185">Reference proteome</keyword>
<evidence type="ECO:0000313" key="1">
    <source>
        <dbReference type="EMBL" id="MBA0632761.1"/>
    </source>
</evidence>
<proteinExistence type="predicted"/>
<protein>
    <submittedName>
        <fullName evidence="1">Uncharacterized protein</fullName>
    </submittedName>
</protein>